<dbReference type="KEGG" id="pbi:103062435"/>
<accession>A0A9F2RFC2</accession>
<name>A0A9F2RFC2_PYTBI</name>
<keyword evidence="4" id="KW-1133">Transmembrane helix</keyword>
<evidence type="ECO:0000259" key="5">
    <source>
        <dbReference type="PROSITE" id="PS51914"/>
    </source>
</evidence>
<feature type="domain" description="MRH" evidence="5">
    <location>
        <begin position="1"/>
        <end position="82"/>
    </location>
</feature>
<dbReference type="InterPro" id="IPR044865">
    <property type="entry name" value="MRH_dom"/>
</dbReference>
<evidence type="ECO:0000256" key="1">
    <source>
        <dbReference type="ARBA" id="ARBA00022729"/>
    </source>
</evidence>
<dbReference type="Gene3D" id="2.70.130.10">
    <property type="entry name" value="Mannose-6-phosphate receptor binding domain"/>
    <property type="match status" value="1"/>
</dbReference>
<dbReference type="GO" id="GO:0038023">
    <property type="term" value="F:signaling receptor activity"/>
    <property type="evidence" value="ECO:0007669"/>
    <property type="project" value="InterPro"/>
</dbReference>
<dbReference type="GO" id="GO:0007041">
    <property type="term" value="P:lysosomal transport"/>
    <property type="evidence" value="ECO:0007669"/>
    <property type="project" value="InterPro"/>
</dbReference>
<keyword evidence="1" id="KW-0732">Signal</keyword>
<evidence type="ECO:0000313" key="6">
    <source>
        <dbReference type="Proteomes" id="UP000695026"/>
    </source>
</evidence>
<gene>
    <name evidence="7" type="primary">LOC103062435</name>
</gene>
<keyword evidence="2" id="KW-1015">Disulfide bond</keyword>
<evidence type="ECO:0000256" key="4">
    <source>
        <dbReference type="SAM" id="Phobius"/>
    </source>
</evidence>
<keyword evidence="4" id="KW-0472">Membrane</keyword>
<keyword evidence="6" id="KW-1185">Reference proteome</keyword>
<evidence type="ECO:0000256" key="2">
    <source>
        <dbReference type="ARBA" id="ARBA00023157"/>
    </source>
</evidence>
<dbReference type="SUPFAM" id="SSF50911">
    <property type="entry name" value="Mannose 6-phosphate receptor domain"/>
    <property type="match status" value="1"/>
</dbReference>
<dbReference type="AlphaFoldDB" id="A0A9F2RFC2"/>
<dbReference type="PROSITE" id="PS51914">
    <property type="entry name" value="MRH"/>
    <property type="match status" value="1"/>
</dbReference>
<dbReference type="GeneID" id="103062435"/>
<dbReference type="Pfam" id="PF00878">
    <property type="entry name" value="CIMR"/>
    <property type="match status" value="1"/>
</dbReference>
<evidence type="ECO:0000256" key="3">
    <source>
        <dbReference type="SAM" id="MobiDB-lite"/>
    </source>
</evidence>
<reference evidence="7" key="1">
    <citation type="submission" date="2025-08" db="UniProtKB">
        <authorList>
            <consortium name="RefSeq"/>
        </authorList>
    </citation>
    <scope>IDENTIFICATION</scope>
    <source>
        <tissue evidence="7">Liver</tissue>
    </source>
</reference>
<protein>
    <submittedName>
        <fullName evidence="7">Cation-independent mannose-6-phosphate receptor-like</fullName>
    </submittedName>
</protein>
<feature type="non-terminal residue" evidence="7">
    <location>
        <position position="1"/>
    </location>
</feature>
<feature type="compositionally biased region" description="Polar residues" evidence="3">
    <location>
        <begin position="265"/>
        <end position="283"/>
    </location>
</feature>
<dbReference type="InterPro" id="IPR000479">
    <property type="entry name" value="CIMR_rpt"/>
</dbReference>
<evidence type="ECO:0000313" key="7">
    <source>
        <dbReference type="RefSeq" id="XP_007444842.1"/>
    </source>
</evidence>
<dbReference type="OMA" id="ITHSKNE"/>
<dbReference type="RefSeq" id="XP_007444842.1">
    <property type="nucleotide sequence ID" value="XM_007444780.2"/>
</dbReference>
<sequence length="295" mass="32768">PSTIQSTIGCEKISIFSSFADDVLDLVFFSDSKCGRDSKKSASSTIFFHCDKEAEEGLPQFLHESMDCQYLFTWYTSAVCQLVSSETTNDGKYVQDFPKGLSGRSQAVGALLSLLLVILTACLVILLLYKKERRETVKQKIVNCCRRSSNVSYKYTKINTEEVNENETEWLMEEVAVPNHSSGNEAHINGHITRKAVKSDTLMSLRVDDMDSEDEVLTIPEVKIHSAKDVDSRGLSSTSRPYHNKAHSLSSSGKTGLPNGRKNSKTSPAFAQEDLQNSMNTASFHDDSDEDLLNV</sequence>
<feature type="compositionally biased region" description="Polar residues" evidence="3">
    <location>
        <begin position="234"/>
        <end position="254"/>
    </location>
</feature>
<dbReference type="GO" id="GO:0005537">
    <property type="term" value="F:D-mannose binding"/>
    <property type="evidence" value="ECO:0007669"/>
    <property type="project" value="InterPro"/>
</dbReference>
<feature type="region of interest" description="Disordered" evidence="3">
    <location>
        <begin position="228"/>
        <end position="295"/>
    </location>
</feature>
<dbReference type="InterPro" id="IPR009011">
    <property type="entry name" value="Man6P_isomerase_rcpt-bd_dom_sf"/>
</dbReference>
<proteinExistence type="predicted"/>
<dbReference type="OrthoDB" id="9372617at2759"/>
<organism evidence="6 7">
    <name type="scientific">Python bivittatus</name>
    <name type="common">Burmese python</name>
    <name type="synonym">Python molurus bivittatus</name>
    <dbReference type="NCBI Taxonomy" id="176946"/>
    <lineage>
        <taxon>Eukaryota</taxon>
        <taxon>Metazoa</taxon>
        <taxon>Chordata</taxon>
        <taxon>Craniata</taxon>
        <taxon>Vertebrata</taxon>
        <taxon>Euteleostomi</taxon>
        <taxon>Lepidosauria</taxon>
        <taxon>Squamata</taxon>
        <taxon>Bifurcata</taxon>
        <taxon>Unidentata</taxon>
        <taxon>Episquamata</taxon>
        <taxon>Toxicofera</taxon>
        <taxon>Serpentes</taxon>
        <taxon>Henophidia</taxon>
        <taxon>Pythonidae</taxon>
        <taxon>Python</taxon>
    </lineage>
</organism>
<feature type="transmembrane region" description="Helical" evidence="4">
    <location>
        <begin position="107"/>
        <end position="129"/>
    </location>
</feature>
<keyword evidence="4" id="KW-0812">Transmembrane</keyword>
<dbReference type="Proteomes" id="UP000695026">
    <property type="component" value="Unplaced"/>
</dbReference>